<protein>
    <submittedName>
        <fullName evidence="1">Uncharacterized protein</fullName>
    </submittedName>
</protein>
<proteinExistence type="predicted"/>
<comment type="caution">
    <text evidence="1">The sequence shown here is derived from an EMBL/GenBank/DDBJ whole genome shotgun (WGS) entry which is preliminary data.</text>
</comment>
<organism evidence="1 2">
    <name type="scientific">Geobacillus kaustophilus</name>
    <dbReference type="NCBI Taxonomy" id="1462"/>
    <lineage>
        <taxon>Bacteria</taxon>
        <taxon>Bacillati</taxon>
        <taxon>Bacillota</taxon>
        <taxon>Bacilli</taxon>
        <taxon>Bacillales</taxon>
        <taxon>Anoxybacillaceae</taxon>
        <taxon>Geobacillus</taxon>
        <taxon>Geobacillus thermoleovorans group</taxon>
    </lineage>
</organism>
<dbReference type="PATRIC" id="fig|1462.6.peg.187"/>
<sequence>MGMCAADLGTSDFHFSINRMGEDKGFFEEDEKGRQVTAQMIVLGWLSVIFGLSQS</sequence>
<dbReference type="Proteomes" id="UP000032522">
    <property type="component" value="Unassembled WGS sequence"/>
</dbReference>
<name>A0A0D8BQ28_GEOKU</name>
<gene>
    <name evidence="1" type="ORF">LG52_97</name>
</gene>
<evidence type="ECO:0000313" key="1">
    <source>
        <dbReference type="EMBL" id="KJE26119.1"/>
    </source>
</evidence>
<accession>A0A0D8BQ28</accession>
<reference evidence="1 2" key="1">
    <citation type="submission" date="2015-01" db="EMBL/GenBank/DDBJ databases">
        <authorList>
            <person name="Filippidou S."/>
            <person name="Jeanneret N."/>
            <person name="Russel-Delif L."/>
            <person name="Junier T."/>
            <person name="Wunderlin T."/>
            <person name="Molina V."/>
            <person name="Johnson S.L."/>
            <person name="Davenport K.W."/>
            <person name="Chain P.S."/>
            <person name="Dorador C."/>
            <person name="Junier P."/>
        </authorList>
    </citation>
    <scope>NUCLEOTIDE SEQUENCE [LARGE SCALE GENOMIC DNA]</scope>
    <source>
        <strain evidence="1 2">Et7/4</strain>
    </source>
</reference>
<dbReference type="RefSeq" id="WP_197071942.1">
    <property type="nucleotide sequence ID" value="NZ_JYCF01000051.1"/>
</dbReference>
<evidence type="ECO:0000313" key="2">
    <source>
        <dbReference type="Proteomes" id="UP000032522"/>
    </source>
</evidence>
<dbReference type="AlphaFoldDB" id="A0A0D8BQ28"/>
<dbReference type="EMBL" id="JYBP01000003">
    <property type="protein sequence ID" value="KJE26119.1"/>
    <property type="molecule type" value="Genomic_DNA"/>
</dbReference>